<protein>
    <submittedName>
        <fullName evidence="2">Uncharacterized protein</fullName>
    </submittedName>
</protein>
<feature type="compositionally biased region" description="Basic and acidic residues" evidence="1">
    <location>
        <begin position="190"/>
        <end position="216"/>
    </location>
</feature>
<organism evidence="2 3">
    <name type="scientific">Acropora cervicornis</name>
    <name type="common">Staghorn coral</name>
    <dbReference type="NCBI Taxonomy" id="6130"/>
    <lineage>
        <taxon>Eukaryota</taxon>
        <taxon>Metazoa</taxon>
        <taxon>Cnidaria</taxon>
        <taxon>Anthozoa</taxon>
        <taxon>Hexacorallia</taxon>
        <taxon>Scleractinia</taxon>
        <taxon>Astrocoeniina</taxon>
        <taxon>Acroporidae</taxon>
        <taxon>Acropora</taxon>
    </lineage>
</organism>
<keyword evidence="3" id="KW-1185">Reference proteome</keyword>
<name>A0AAD9R226_ACRCE</name>
<dbReference type="EMBL" id="JARQWQ010000006">
    <property type="protein sequence ID" value="KAK2571311.1"/>
    <property type="molecule type" value="Genomic_DNA"/>
</dbReference>
<accession>A0AAD9R226</accession>
<dbReference type="AlphaFoldDB" id="A0AAD9R226"/>
<dbReference type="Proteomes" id="UP001249851">
    <property type="component" value="Unassembled WGS sequence"/>
</dbReference>
<gene>
    <name evidence="2" type="ORF">P5673_003891</name>
</gene>
<feature type="region of interest" description="Disordered" evidence="1">
    <location>
        <begin position="190"/>
        <end position="234"/>
    </location>
</feature>
<feature type="compositionally biased region" description="Polar residues" evidence="1">
    <location>
        <begin position="219"/>
        <end position="234"/>
    </location>
</feature>
<comment type="caution">
    <text evidence="2">The sequence shown here is derived from an EMBL/GenBank/DDBJ whole genome shotgun (WGS) entry which is preliminary data.</text>
</comment>
<reference evidence="2" key="1">
    <citation type="journal article" date="2023" name="G3 (Bethesda)">
        <title>Whole genome assembly and annotation of the endangered Caribbean coral Acropora cervicornis.</title>
        <authorList>
            <person name="Selwyn J.D."/>
            <person name="Vollmer S.V."/>
        </authorList>
    </citation>
    <scope>NUCLEOTIDE SEQUENCE</scope>
    <source>
        <strain evidence="2">K2</strain>
    </source>
</reference>
<evidence type="ECO:0000313" key="2">
    <source>
        <dbReference type="EMBL" id="KAK2571311.1"/>
    </source>
</evidence>
<sequence length="272" mass="30422">MVLSRLLRETLVCILASHITMQGLEKKLKFPYLSMRKAAFKGLTELDLLPPFSSCTQRVSWCKAKTSLPSDTCGSTAAPIQLQNTELNCDDLTGQLSWVHNNSQGAPVDYYLIEEVSDGGPVVFRVVFNVTDAKARHASFKLSGKSVSSLRIKAMNKFGTINSVSAAVKPCNSTQSVKVKLREHKYGFIKNHEKDDTEERRDEEQPDYAKEVERKPVLPNSNGRKGPSIDSSRPLSLCSMLEEKLYGEDVSFAEEYKELDVVYNYEKDGTLV</sequence>
<reference evidence="2" key="2">
    <citation type="journal article" date="2023" name="Science">
        <title>Genomic signatures of disease resistance in endangered staghorn corals.</title>
        <authorList>
            <person name="Vollmer S.V."/>
            <person name="Selwyn J.D."/>
            <person name="Despard B.A."/>
            <person name="Roesel C.L."/>
        </authorList>
    </citation>
    <scope>NUCLEOTIDE SEQUENCE</scope>
    <source>
        <strain evidence="2">K2</strain>
    </source>
</reference>
<evidence type="ECO:0000313" key="3">
    <source>
        <dbReference type="Proteomes" id="UP001249851"/>
    </source>
</evidence>
<evidence type="ECO:0000256" key="1">
    <source>
        <dbReference type="SAM" id="MobiDB-lite"/>
    </source>
</evidence>
<proteinExistence type="predicted"/>